<comment type="caution">
    <text evidence="4">The sequence shown here is derived from an EMBL/GenBank/DDBJ whole genome shotgun (WGS) entry which is preliminary data.</text>
</comment>
<feature type="non-terminal residue" evidence="4">
    <location>
        <position position="430"/>
    </location>
</feature>
<feature type="binding site" evidence="1">
    <location>
        <position position="43"/>
    </location>
    <ligand>
        <name>ATP</name>
        <dbReference type="ChEBI" id="CHEBI:30616"/>
    </ligand>
</feature>
<dbReference type="InterPro" id="IPR011009">
    <property type="entry name" value="Kinase-like_dom_sf"/>
</dbReference>
<dbReference type="Pfam" id="PF00069">
    <property type="entry name" value="Pkinase"/>
    <property type="match status" value="1"/>
</dbReference>
<protein>
    <recommendedName>
        <fullName evidence="3">Protein kinase domain-containing protein</fullName>
    </recommendedName>
</protein>
<evidence type="ECO:0000256" key="2">
    <source>
        <dbReference type="SAM" id="MobiDB-lite"/>
    </source>
</evidence>
<evidence type="ECO:0000313" key="4">
    <source>
        <dbReference type="EMBL" id="CAJ0586186.1"/>
    </source>
</evidence>
<keyword evidence="5" id="KW-1185">Reference proteome</keyword>
<accession>A0AA36DH08</accession>
<dbReference type="GO" id="GO:0005524">
    <property type="term" value="F:ATP binding"/>
    <property type="evidence" value="ECO:0007669"/>
    <property type="project" value="UniProtKB-UniRule"/>
</dbReference>
<dbReference type="SMART" id="SM00220">
    <property type="entry name" value="S_TKc"/>
    <property type="match status" value="1"/>
</dbReference>
<dbReference type="PROSITE" id="PS00107">
    <property type="entry name" value="PROTEIN_KINASE_ATP"/>
    <property type="match status" value="1"/>
</dbReference>
<feature type="compositionally biased region" description="Basic and acidic residues" evidence="2">
    <location>
        <begin position="418"/>
        <end position="430"/>
    </location>
</feature>
<feature type="compositionally biased region" description="Basic and acidic residues" evidence="2">
    <location>
        <begin position="375"/>
        <end position="385"/>
    </location>
</feature>
<dbReference type="InterPro" id="IPR050235">
    <property type="entry name" value="CK1_Ser-Thr_kinase"/>
</dbReference>
<dbReference type="Gene3D" id="1.10.510.10">
    <property type="entry name" value="Transferase(Phosphotransferase) domain 1"/>
    <property type="match status" value="1"/>
</dbReference>
<reference evidence="4" key="1">
    <citation type="submission" date="2023-06" db="EMBL/GenBank/DDBJ databases">
        <authorList>
            <person name="Delattre M."/>
        </authorList>
    </citation>
    <scope>NUCLEOTIDE SEQUENCE</scope>
    <source>
        <strain evidence="4">AF72</strain>
    </source>
</reference>
<dbReference type="AlphaFoldDB" id="A0AA36DH08"/>
<proteinExistence type="predicted"/>
<dbReference type="Proteomes" id="UP001177023">
    <property type="component" value="Unassembled WGS sequence"/>
</dbReference>
<dbReference type="InterPro" id="IPR000719">
    <property type="entry name" value="Prot_kinase_dom"/>
</dbReference>
<dbReference type="GO" id="GO:0004672">
    <property type="term" value="F:protein kinase activity"/>
    <property type="evidence" value="ECO:0007669"/>
    <property type="project" value="InterPro"/>
</dbReference>
<evidence type="ECO:0000313" key="5">
    <source>
        <dbReference type="Proteomes" id="UP001177023"/>
    </source>
</evidence>
<dbReference type="PANTHER" id="PTHR11909">
    <property type="entry name" value="CASEIN KINASE-RELATED"/>
    <property type="match status" value="1"/>
</dbReference>
<dbReference type="PROSITE" id="PS50011">
    <property type="entry name" value="PROTEIN_KINASE_DOM"/>
    <property type="match status" value="1"/>
</dbReference>
<evidence type="ECO:0000256" key="1">
    <source>
        <dbReference type="PROSITE-ProRule" id="PRU10141"/>
    </source>
</evidence>
<organism evidence="4 5">
    <name type="scientific">Mesorhabditis spiculigera</name>
    <dbReference type="NCBI Taxonomy" id="96644"/>
    <lineage>
        <taxon>Eukaryota</taxon>
        <taxon>Metazoa</taxon>
        <taxon>Ecdysozoa</taxon>
        <taxon>Nematoda</taxon>
        <taxon>Chromadorea</taxon>
        <taxon>Rhabditida</taxon>
        <taxon>Rhabditina</taxon>
        <taxon>Rhabditomorpha</taxon>
        <taxon>Rhabditoidea</taxon>
        <taxon>Rhabditidae</taxon>
        <taxon>Mesorhabditinae</taxon>
        <taxon>Mesorhabditis</taxon>
    </lineage>
</organism>
<name>A0AA36DH08_9BILA</name>
<keyword evidence="1" id="KW-0067">ATP-binding</keyword>
<evidence type="ECO:0000259" key="3">
    <source>
        <dbReference type="PROSITE" id="PS50011"/>
    </source>
</evidence>
<gene>
    <name evidence="4" type="ORF">MSPICULIGERA_LOCUS24193</name>
</gene>
<keyword evidence="1" id="KW-0547">Nucleotide-binding</keyword>
<dbReference type="EMBL" id="CATQJA010002707">
    <property type="protein sequence ID" value="CAJ0586186.1"/>
    <property type="molecule type" value="Genomic_DNA"/>
</dbReference>
<sequence length="430" mass="48566">MTFGVTTIVHNKYMISKKIGAGAYGAVWELRKVADPRQQLALKTEGVKPERAEEFLKIEYEVMDKLRAANSLHSPRLVGAGKTDTQYYIVMTLLGPSLADLRKCMPGMKFSPFTSGMCYIQCLDAIIELHQLGYVHRDIKPGNFAVGKMNTAARRWVYLFDFGLCRRIFFDRSDAEKKYKKCGDKRLRTPRKQCKMVGTLRYCSMNAHHKEELGRHDDVWSLWFAVAEWHLGELPWSGVDKAKTEMLKVDVLDDLVAKMPAPLGLVVKHLRGLRYHDEPNYALLRGLGASFLHDLPNYNPGDPLDWEPAGCHAALYKHMHNCWPPDPDPVTLPPLVIEKPPKNLCAVKSLETVHQDPDSQNSYDDETNEGIKSIKKGEKTIESRKGSNRALSKTGDPFLEVTAEPGGLEEQPTLGDDVTNKEHADNPRNR</sequence>
<feature type="domain" description="Protein kinase" evidence="3">
    <location>
        <begin position="13"/>
        <end position="315"/>
    </location>
</feature>
<dbReference type="InterPro" id="IPR017441">
    <property type="entry name" value="Protein_kinase_ATP_BS"/>
</dbReference>
<feature type="region of interest" description="Disordered" evidence="2">
    <location>
        <begin position="352"/>
        <end position="430"/>
    </location>
</feature>
<dbReference type="SUPFAM" id="SSF56112">
    <property type="entry name" value="Protein kinase-like (PK-like)"/>
    <property type="match status" value="1"/>
</dbReference>